<feature type="domain" description="RRM" evidence="9">
    <location>
        <begin position="197"/>
        <end position="276"/>
    </location>
</feature>
<dbReference type="Gene3D" id="3.30.70.330">
    <property type="match status" value="1"/>
</dbReference>
<dbReference type="HAMAP" id="MF_03006">
    <property type="entry name" value="eIF3g"/>
    <property type="match status" value="1"/>
</dbReference>
<feature type="compositionally biased region" description="Polar residues" evidence="8">
    <location>
        <begin position="71"/>
        <end position="80"/>
    </location>
</feature>
<dbReference type="GO" id="GO:0003723">
    <property type="term" value="F:RNA binding"/>
    <property type="evidence" value="ECO:0007669"/>
    <property type="project" value="UniProtKB-UniRule"/>
</dbReference>
<evidence type="ECO:0000256" key="8">
    <source>
        <dbReference type="SAM" id="MobiDB-lite"/>
    </source>
</evidence>
<dbReference type="GO" id="GO:0043614">
    <property type="term" value="C:multi-eIF complex"/>
    <property type="evidence" value="ECO:0007669"/>
    <property type="project" value="EnsemblFungi"/>
</dbReference>
<dbReference type="SUPFAM" id="SSF54928">
    <property type="entry name" value="RNA-binding domain, RBD"/>
    <property type="match status" value="1"/>
</dbReference>
<dbReference type="InterPro" id="IPR000504">
    <property type="entry name" value="RRM_dom"/>
</dbReference>
<keyword evidence="3" id="KW-0597">Phosphoprotein</keyword>
<evidence type="ECO:0000256" key="1">
    <source>
        <dbReference type="ARBA" id="ARBA00022490"/>
    </source>
</evidence>
<comment type="subunit">
    <text evidence="6">Component of the eukaryotic translation initiation factor 3 (eIF-3) complex.</text>
</comment>
<dbReference type="InterPro" id="IPR034240">
    <property type="entry name" value="eIF3G_RRM"/>
</dbReference>
<dbReference type="SMART" id="SM00360">
    <property type="entry name" value="RRM"/>
    <property type="match status" value="1"/>
</dbReference>
<keyword evidence="5 6" id="KW-0648">Protein biosynthesis</keyword>
<dbReference type="GO" id="GO:0033290">
    <property type="term" value="C:eukaryotic 48S preinitiation complex"/>
    <property type="evidence" value="ECO:0007669"/>
    <property type="project" value="UniProtKB-UniRule"/>
</dbReference>
<dbReference type="FunFam" id="3.30.70.330:FF:000716">
    <property type="entry name" value="Eukaryotic translation initiation factor 3 subunit G"/>
    <property type="match status" value="1"/>
</dbReference>
<dbReference type="Proteomes" id="UP000000689">
    <property type="component" value="Chromosome 3"/>
</dbReference>
<dbReference type="STRING" id="1071378.G0W7K3"/>
<dbReference type="GO" id="GO:0001732">
    <property type="term" value="P:formation of cytoplasmic translation initiation complex"/>
    <property type="evidence" value="ECO:0007669"/>
    <property type="project" value="UniProtKB-UniRule"/>
</dbReference>
<dbReference type="Pfam" id="PF12353">
    <property type="entry name" value="eIF3g"/>
    <property type="match status" value="1"/>
</dbReference>
<feature type="compositionally biased region" description="Basic and acidic residues" evidence="8">
    <location>
        <begin position="178"/>
        <end position="192"/>
    </location>
</feature>
<feature type="region of interest" description="Disordered" evidence="8">
    <location>
        <begin position="157"/>
        <end position="192"/>
    </location>
</feature>
<dbReference type="HOGENOM" id="CLU_034595_0_0_1"/>
<dbReference type="Pfam" id="PF00076">
    <property type="entry name" value="RRM_1"/>
    <property type="match status" value="1"/>
</dbReference>
<dbReference type="PROSITE" id="PS50102">
    <property type="entry name" value="RRM"/>
    <property type="match status" value="1"/>
</dbReference>
<comment type="function">
    <text evidence="6">RNA-binding component of the eukaryotic translation initiation factor 3 (eIF-3) complex, which is involved in protein synthesis of a specialized repertoire of mRNAs and, together with other initiation factors, stimulates binding of mRNA and methionyl-tRNAi to the 40S ribosome. The eIF-3 complex specifically targets and initiates translation of a subset of mRNAs involved in cell proliferation. This subunit can bind 18S rRNA.</text>
</comment>
<keyword evidence="2 6" id="KW-0396">Initiation factor</keyword>
<dbReference type="GO" id="GO:0003743">
    <property type="term" value="F:translation initiation factor activity"/>
    <property type="evidence" value="ECO:0007669"/>
    <property type="project" value="UniProtKB-UniRule"/>
</dbReference>
<evidence type="ECO:0000259" key="9">
    <source>
        <dbReference type="PROSITE" id="PS50102"/>
    </source>
</evidence>
<proteinExistence type="inferred from homology"/>
<comment type="similarity">
    <text evidence="6">Belongs to the eIF-3 subunit G family.</text>
</comment>
<dbReference type="OMA" id="ICQGDHF"/>
<accession>G0W7K3</accession>
<sequence>MSTEVAVSIQPEIIENPDGSKSIITYKIENGEKYKITQRVKEIKVVEKVHKSVAERRNWPKYGLEKGSPAGPQTSTTTLSDEVELRLSRNWRQVEEERQQKEKGTTVKSISCRLCGNDHYTMNCPFKSILNEISALEDPAAGVELNEEGAGEISAGVGAEEAGAEGGHRYVPPSRRAGAKDPSSDAYRDSRERDDMCTLKIMQLNENADENNLREELLFPFAPIQKCVVVRNRDTGRSKGLAFVTFSSEQMAEKALHFLDGRGFMNLILRVEWSKPKSEVKKI</sequence>
<dbReference type="GO" id="GO:0002188">
    <property type="term" value="P:translation reinitiation"/>
    <property type="evidence" value="ECO:0007669"/>
    <property type="project" value="EnsemblFungi"/>
</dbReference>
<dbReference type="InterPro" id="IPR012677">
    <property type="entry name" value="Nucleotide-bd_a/b_plait_sf"/>
</dbReference>
<dbReference type="GO" id="GO:0071540">
    <property type="term" value="C:eukaryotic translation initiation factor 3 complex, eIF3e"/>
    <property type="evidence" value="ECO:0007669"/>
    <property type="project" value="EnsemblFungi"/>
</dbReference>
<evidence type="ECO:0000256" key="6">
    <source>
        <dbReference type="HAMAP-Rule" id="MF_03006"/>
    </source>
</evidence>
<evidence type="ECO:0000256" key="4">
    <source>
        <dbReference type="ARBA" id="ARBA00022884"/>
    </source>
</evidence>
<dbReference type="InterPro" id="IPR024675">
    <property type="entry name" value="eIF3g_N"/>
</dbReference>
<dbReference type="GO" id="GO:0071541">
    <property type="term" value="C:eukaryotic translation initiation factor 3 complex, eIF3m"/>
    <property type="evidence" value="ECO:0007669"/>
    <property type="project" value="EnsemblFungi"/>
</dbReference>
<dbReference type="RefSeq" id="XP_003669007.1">
    <property type="nucleotide sequence ID" value="XM_003668959.1"/>
</dbReference>
<gene>
    <name evidence="10" type="primary">NDAI0C01030</name>
    <name evidence="6" type="synonym">TIF35</name>
    <name evidence="10" type="ordered locus">NDAI_0C01030</name>
</gene>
<organism evidence="10 11">
    <name type="scientific">Naumovozyma dairenensis (strain ATCC 10597 / BCRC 20456 / CBS 421 / NBRC 0211 / NRRL Y-12639)</name>
    <name type="common">Saccharomyces dairenensis</name>
    <dbReference type="NCBI Taxonomy" id="1071378"/>
    <lineage>
        <taxon>Eukaryota</taxon>
        <taxon>Fungi</taxon>
        <taxon>Dikarya</taxon>
        <taxon>Ascomycota</taxon>
        <taxon>Saccharomycotina</taxon>
        <taxon>Saccharomycetes</taxon>
        <taxon>Saccharomycetales</taxon>
        <taxon>Saccharomycetaceae</taxon>
        <taxon>Naumovozyma</taxon>
    </lineage>
</organism>
<evidence type="ECO:0000313" key="11">
    <source>
        <dbReference type="Proteomes" id="UP000000689"/>
    </source>
</evidence>
<evidence type="ECO:0000256" key="3">
    <source>
        <dbReference type="ARBA" id="ARBA00022553"/>
    </source>
</evidence>
<dbReference type="PANTHER" id="PTHR10352">
    <property type="entry name" value="EUKARYOTIC TRANSLATION INITIATION FACTOR 3 SUBUNIT G"/>
    <property type="match status" value="1"/>
</dbReference>
<feature type="region of interest" description="Disordered" evidence="8">
    <location>
        <begin position="60"/>
        <end position="82"/>
    </location>
</feature>
<name>G0W7K3_NAUDC</name>
<keyword evidence="11" id="KW-1185">Reference proteome</keyword>
<keyword evidence="1 6" id="KW-0963">Cytoplasm</keyword>
<dbReference type="GO" id="GO:0016282">
    <property type="term" value="C:eukaryotic 43S preinitiation complex"/>
    <property type="evidence" value="ECO:0007669"/>
    <property type="project" value="UniProtKB-UniRule"/>
</dbReference>
<dbReference type="GeneID" id="11496379"/>
<reference evidence="10 11" key="1">
    <citation type="journal article" date="2011" name="Proc. Natl. Acad. Sci. U.S.A.">
        <title>Evolutionary erosion of yeast sex chromosomes by mating-type switching accidents.</title>
        <authorList>
            <person name="Gordon J.L."/>
            <person name="Armisen D."/>
            <person name="Proux-Wera E."/>
            <person name="Oheigeartaigh S.S."/>
            <person name="Byrne K.P."/>
            <person name="Wolfe K.H."/>
        </authorList>
    </citation>
    <scope>NUCLEOTIDE SEQUENCE [LARGE SCALE GENOMIC DNA]</scope>
    <source>
        <strain evidence="11">ATCC 10597 / BCRC 20456 / CBS 421 / NBRC 0211 / NRRL Y-12639</strain>
    </source>
</reference>
<dbReference type="InterPro" id="IPR017334">
    <property type="entry name" value="eIF3_g"/>
</dbReference>
<dbReference type="AlphaFoldDB" id="G0W7K3"/>
<dbReference type="CDD" id="cd12408">
    <property type="entry name" value="RRM_eIF3G_like"/>
    <property type="match status" value="1"/>
</dbReference>
<dbReference type="PIRSF" id="PIRSF037949">
    <property type="entry name" value="Transl_init_eIF-3_RNA-bind"/>
    <property type="match status" value="1"/>
</dbReference>
<keyword evidence="4 7" id="KW-0694">RNA-binding</keyword>
<dbReference type="GO" id="GO:0006415">
    <property type="term" value="P:translational termination"/>
    <property type="evidence" value="ECO:0007669"/>
    <property type="project" value="EnsemblFungi"/>
</dbReference>
<protein>
    <recommendedName>
        <fullName evidence="6">Eukaryotic translation initiation factor 3 subunit G</fullName>
        <shortName evidence="6">eIF3g</shortName>
    </recommendedName>
    <alternativeName>
        <fullName evidence="6">Eukaryotic translation initiation factor 3 RNA-binding subunit</fullName>
        <shortName evidence="6">eIF-3 RNA-binding subunit</shortName>
    </alternativeName>
    <alternativeName>
        <fullName evidence="6">Translation initiation factor eIF3 p33 subunit homolog</fullName>
        <shortName evidence="6">eIF3 p33 homolog</shortName>
    </alternativeName>
</protein>
<dbReference type="InterPro" id="IPR035979">
    <property type="entry name" value="RBD_domain_sf"/>
</dbReference>
<evidence type="ECO:0000256" key="7">
    <source>
        <dbReference type="PROSITE-ProRule" id="PRU00176"/>
    </source>
</evidence>
<dbReference type="OrthoDB" id="639027at2759"/>
<comment type="subcellular location">
    <subcellularLocation>
        <location evidence="6">Cytoplasm</location>
    </subcellularLocation>
</comment>
<evidence type="ECO:0000256" key="2">
    <source>
        <dbReference type="ARBA" id="ARBA00022540"/>
    </source>
</evidence>
<dbReference type="eggNOG" id="KOG0122">
    <property type="taxonomic scope" value="Eukaryota"/>
</dbReference>
<dbReference type="EMBL" id="HE580269">
    <property type="protein sequence ID" value="CCD23764.1"/>
    <property type="molecule type" value="Genomic_DNA"/>
</dbReference>
<dbReference type="CDD" id="cd12933">
    <property type="entry name" value="eIF3G"/>
    <property type="match status" value="1"/>
</dbReference>
<evidence type="ECO:0000256" key="5">
    <source>
        <dbReference type="ARBA" id="ARBA00022917"/>
    </source>
</evidence>
<dbReference type="KEGG" id="ndi:NDAI_0C01030"/>
<evidence type="ECO:0000313" key="10">
    <source>
        <dbReference type="EMBL" id="CCD23764.1"/>
    </source>
</evidence>